<protein>
    <submittedName>
        <fullName evidence="1">Uncharacterized protein</fullName>
    </submittedName>
</protein>
<sequence>MIIQLERLFSTMLYLVQRQQPQPQGLIFGQFMAKQITPYIFKMGLEQNTSSIQLQHLNHLLCLM</sequence>
<reference evidence="1" key="1">
    <citation type="journal article" date="2015" name="Front. Microbiol.">
        <title>Combining genomic sequencing methods to explore viral diversity and reveal potential virus-host interactions.</title>
        <authorList>
            <person name="Chow C.E."/>
            <person name="Winget D.M."/>
            <person name="White R.A.III."/>
            <person name="Hallam S.J."/>
            <person name="Suttle C.A."/>
        </authorList>
    </citation>
    <scope>NUCLEOTIDE SEQUENCE</scope>
    <source>
        <strain evidence="1">Anoxic2_2</strain>
    </source>
</reference>
<organism evidence="1">
    <name type="scientific">uncultured marine virus</name>
    <dbReference type="NCBI Taxonomy" id="186617"/>
    <lineage>
        <taxon>Viruses</taxon>
        <taxon>environmental samples</taxon>
    </lineage>
</organism>
<name>A0A0F7L4B4_9VIRU</name>
<evidence type="ECO:0000313" key="1">
    <source>
        <dbReference type="EMBL" id="AKH46805.1"/>
    </source>
</evidence>
<dbReference type="EMBL" id="KR029586">
    <property type="protein sequence ID" value="AKH46805.1"/>
    <property type="molecule type" value="Genomic_DNA"/>
</dbReference>
<accession>A0A0F7L4B4</accession>
<reference evidence="1" key="2">
    <citation type="submission" date="2015-03" db="EMBL/GenBank/DDBJ databases">
        <authorList>
            <person name="Chow C.-E.T."/>
            <person name="Winget D.M."/>
            <person name="White R.A.III."/>
            <person name="Hallam S.J."/>
            <person name="Suttle C.A."/>
        </authorList>
    </citation>
    <scope>NUCLEOTIDE SEQUENCE</scope>
    <source>
        <strain evidence="1">Anoxic2_2</strain>
    </source>
</reference>
<proteinExistence type="predicted"/>